<organism evidence="1 2">
    <name type="scientific">Advenella mandrilli</name>
    <dbReference type="NCBI Taxonomy" id="2800330"/>
    <lineage>
        <taxon>Bacteria</taxon>
        <taxon>Pseudomonadati</taxon>
        <taxon>Pseudomonadota</taxon>
        <taxon>Betaproteobacteria</taxon>
        <taxon>Burkholderiales</taxon>
        <taxon>Alcaligenaceae</taxon>
    </lineage>
</organism>
<protein>
    <submittedName>
        <fullName evidence="1">Transposase</fullName>
    </submittedName>
</protein>
<dbReference type="InterPro" id="IPR002514">
    <property type="entry name" value="Transposase_8"/>
</dbReference>
<dbReference type="Pfam" id="PF01527">
    <property type="entry name" value="HTH_Tnp_1"/>
    <property type="match status" value="1"/>
</dbReference>
<evidence type="ECO:0000313" key="2">
    <source>
        <dbReference type="Proteomes" id="UP000635316"/>
    </source>
</evidence>
<evidence type="ECO:0000313" key="1">
    <source>
        <dbReference type="EMBL" id="MBK1782536.1"/>
    </source>
</evidence>
<dbReference type="InterPro" id="IPR010921">
    <property type="entry name" value="Trp_repressor/repl_initiator"/>
</dbReference>
<dbReference type="Gene3D" id="1.10.10.10">
    <property type="entry name" value="Winged helix-like DNA-binding domain superfamily/Winged helix DNA-binding domain"/>
    <property type="match status" value="1"/>
</dbReference>
<dbReference type="Proteomes" id="UP000635316">
    <property type="component" value="Unassembled WGS sequence"/>
</dbReference>
<sequence length="66" mass="7823">MNSTHTSTDAYRRLSRRHFTKDFKRSVVEHLLSNELTVAEVAREHDLHPNQLCRWRNECKRSAISS</sequence>
<gene>
    <name evidence="1" type="ORF">JHL22_15075</name>
</gene>
<dbReference type="EMBL" id="JAENGP010000024">
    <property type="protein sequence ID" value="MBK1782536.1"/>
    <property type="molecule type" value="Genomic_DNA"/>
</dbReference>
<name>A0ABS1EHP5_9BURK</name>
<comment type="caution">
    <text evidence="1">The sequence shown here is derived from an EMBL/GenBank/DDBJ whole genome shotgun (WGS) entry which is preliminary data.</text>
</comment>
<keyword evidence="2" id="KW-1185">Reference proteome</keyword>
<reference evidence="1 2" key="1">
    <citation type="submission" date="2020-12" db="EMBL/GenBank/DDBJ databases">
        <authorList>
            <person name="Lu T."/>
            <person name="Wang Q."/>
            <person name="Han X."/>
        </authorList>
    </citation>
    <scope>NUCLEOTIDE SEQUENCE [LARGE SCALE GENOMIC DNA]</scope>
    <source>
        <strain evidence="1 2">WQ 585</strain>
    </source>
</reference>
<dbReference type="InterPro" id="IPR036388">
    <property type="entry name" value="WH-like_DNA-bd_sf"/>
</dbReference>
<accession>A0ABS1EHP5</accession>
<proteinExistence type="predicted"/>
<dbReference type="RefSeq" id="WP_200239294.1">
    <property type="nucleotide sequence ID" value="NZ_JAENGP010000024.1"/>
</dbReference>
<dbReference type="SUPFAM" id="SSF48295">
    <property type="entry name" value="TrpR-like"/>
    <property type="match status" value="1"/>
</dbReference>